<proteinExistence type="predicted"/>
<keyword evidence="3" id="KW-1185">Reference proteome</keyword>
<dbReference type="Proteomes" id="UP000094828">
    <property type="component" value="Unassembled WGS sequence"/>
</dbReference>
<dbReference type="SUPFAM" id="SSF51197">
    <property type="entry name" value="Clavaminate synthase-like"/>
    <property type="match status" value="1"/>
</dbReference>
<evidence type="ECO:0008006" key="4">
    <source>
        <dbReference type="Google" id="ProtNLM"/>
    </source>
</evidence>
<dbReference type="EMBL" id="LYDR01000063">
    <property type="protein sequence ID" value="ODA32631.1"/>
    <property type="molecule type" value="Genomic_DNA"/>
</dbReference>
<evidence type="ECO:0000256" key="1">
    <source>
        <dbReference type="ARBA" id="ARBA00001954"/>
    </source>
</evidence>
<accession>A0A1C3EHB9</accession>
<dbReference type="OrthoDB" id="9796766at2"/>
<comment type="cofactor">
    <cofactor evidence="1">
        <name>Fe(2+)</name>
        <dbReference type="ChEBI" id="CHEBI:29033"/>
    </cofactor>
</comment>
<sequence length="275" mass="30867">MSIVIENSSTHETSPSPASLTPVISADVSDYHRDGYLILRQFFDPALIQQISDEAISLLIERRDLIDTNNLRCRFQPHHQNGECLFETFDPVIDLSPACGMIARDQRLFQVLEMLYGEPAALFKDKLIFKPPGAKGYGIHQDYIAWKNFPRSFLTVLVPIDACSPENGSTELYAGLHHDGPLTPEDGAYHELTIDQLQGVKPLKLTLAPGDIAIFGGFTPHGSAPNASDVWRRQLYLSYNALSDGGDQRSAHYATFQSWLKERYAEFGKTETYFR</sequence>
<dbReference type="PANTHER" id="PTHR20883:SF48">
    <property type="entry name" value="ECTOINE DIOXYGENASE"/>
    <property type="match status" value="1"/>
</dbReference>
<dbReference type="AlphaFoldDB" id="A0A1C3EHB9"/>
<dbReference type="STRING" id="1841610.A6X21_19955"/>
<reference evidence="2 3" key="1">
    <citation type="submission" date="2016-05" db="EMBL/GenBank/DDBJ databases">
        <title>Genomic and physiological characterization of Planctopirus sp. isolated from fresh water lake.</title>
        <authorList>
            <person name="Subhash Y."/>
            <person name="Ramana C."/>
        </authorList>
    </citation>
    <scope>NUCLEOTIDE SEQUENCE [LARGE SCALE GENOMIC DNA]</scope>
    <source>
        <strain evidence="2 3">JC280</strain>
    </source>
</reference>
<evidence type="ECO:0000313" key="2">
    <source>
        <dbReference type="EMBL" id="ODA32631.1"/>
    </source>
</evidence>
<gene>
    <name evidence="2" type="ORF">A6X21_19955</name>
</gene>
<name>A0A1C3EHB9_9PLAN</name>
<comment type="caution">
    <text evidence="2">The sequence shown here is derived from an EMBL/GenBank/DDBJ whole genome shotgun (WGS) entry which is preliminary data.</text>
</comment>
<dbReference type="GO" id="GO:0005506">
    <property type="term" value="F:iron ion binding"/>
    <property type="evidence" value="ECO:0007669"/>
    <property type="project" value="UniProtKB-ARBA"/>
</dbReference>
<dbReference type="Pfam" id="PF05721">
    <property type="entry name" value="PhyH"/>
    <property type="match status" value="1"/>
</dbReference>
<dbReference type="RefSeq" id="WP_068847142.1">
    <property type="nucleotide sequence ID" value="NZ_LYDR01000063.1"/>
</dbReference>
<protein>
    <recommendedName>
        <fullName evidence="4">Phytanoyl-CoA dioxygenase</fullName>
    </recommendedName>
</protein>
<dbReference type="Gene3D" id="2.60.120.620">
    <property type="entry name" value="q2cbj1_9rhob like domain"/>
    <property type="match status" value="1"/>
</dbReference>
<organism evidence="2 3">
    <name type="scientific">Planctopirus hydrillae</name>
    <dbReference type="NCBI Taxonomy" id="1841610"/>
    <lineage>
        <taxon>Bacteria</taxon>
        <taxon>Pseudomonadati</taxon>
        <taxon>Planctomycetota</taxon>
        <taxon>Planctomycetia</taxon>
        <taxon>Planctomycetales</taxon>
        <taxon>Planctomycetaceae</taxon>
        <taxon>Planctopirus</taxon>
    </lineage>
</organism>
<dbReference type="InterPro" id="IPR008775">
    <property type="entry name" value="Phytyl_CoA_dOase-like"/>
</dbReference>
<evidence type="ECO:0000313" key="3">
    <source>
        <dbReference type="Proteomes" id="UP000094828"/>
    </source>
</evidence>
<dbReference type="PANTHER" id="PTHR20883">
    <property type="entry name" value="PHYTANOYL-COA DIOXYGENASE DOMAIN CONTAINING 1"/>
    <property type="match status" value="1"/>
</dbReference>
<dbReference type="GO" id="GO:0016706">
    <property type="term" value="F:2-oxoglutarate-dependent dioxygenase activity"/>
    <property type="evidence" value="ECO:0007669"/>
    <property type="project" value="UniProtKB-ARBA"/>
</dbReference>